<proteinExistence type="predicted"/>
<evidence type="ECO:0000256" key="1">
    <source>
        <dbReference type="SAM" id="MobiDB-lite"/>
    </source>
</evidence>
<feature type="region of interest" description="Disordered" evidence="1">
    <location>
        <begin position="40"/>
        <end position="68"/>
    </location>
</feature>
<dbReference type="RefSeq" id="WP_342038418.1">
    <property type="nucleotide sequence ID" value="NZ_BAABBK010000009.1"/>
</dbReference>
<dbReference type="Proteomes" id="UP001498935">
    <property type="component" value="Unassembled WGS sequence"/>
</dbReference>
<keyword evidence="2" id="KW-0472">Membrane</keyword>
<keyword evidence="4" id="KW-1185">Reference proteome</keyword>
<keyword evidence="2" id="KW-1133">Transmembrane helix</keyword>
<evidence type="ECO:0000256" key="2">
    <source>
        <dbReference type="SAM" id="Phobius"/>
    </source>
</evidence>
<evidence type="ECO:0000313" key="4">
    <source>
        <dbReference type="Proteomes" id="UP001498935"/>
    </source>
</evidence>
<dbReference type="EMBL" id="BAABNP010000009">
    <property type="protein sequence ID" value="GAA5341283.1"/>
    <property type="molecule type" value="Genomic_DNA"/>
</dbReference>
<feature type="transmembrane region" description="Helical" evidence="2">
    <location>
        <begin position="12"/>
        <end position="37"/>
    </location>
</feature>
<evidence type="ECO:0000313" key="3">
    <source>
        <dbReference type="EMBL" id="GAA5341283.1"/>
    </source>
</evidence>
<keyword evidence="2" id="KW-0812">Transmembrane</keyword>
<accession>A0ABP9U5D8</accession>
<comment type="caution">
    <text evidence="3">The sequence shown here is derived from an EMBL/GenBank/DDBJ whole genome shotgun (WGS) entry which is preliminary data.</text>
</comment>
<sequence length="68" mass="6832">MAHFVRRSPLASCLILAVAVVATLFIAGVVIVVALTVGSSSGERPSVDPSPQEHQSTSPATGGWTSGG</sequence>
<name>A0ABP9U5D8_9MICO</name>
<reference evidence="3 4" key="1">
    <citation type="submission" date="2024-02" db="EMBL/GenBank/DDBJ databases">
        <title>Characterization of antibiotic resistant novel bacterial strains and their environmental applications.</title>
        <authorList>
            <person name="Manzoor S."/>
            <person name="Abbas S."/>
            <person name="Arshad M."/>
            <person name="Li W.J."/>
            <person name="Ahmed I."/>
        </authorList>
    </citation>
    <scope>NUCLEOTIDE SEQUENCE [LARGE SCALE GENOMIC DNA]</scope>
    <source>
        <strain evidence="3 4">KACC 15558</strain>
    </source>
</reference>
<protein>
    <submittedName>
        <fullName evidence="3">Uncharacterized protein</fullName>
    </submittedName>
</protein>
<gene>
    <name evidence="3" type="ORF">KACC15558_23230</name>
</gene>
<organism evidence="3 4">
    <name type="scientific">Brevibacterium ammoniilyticum</name>
    <dbReference type="NCBI Taxonomy" id="1046555"/>
    <lineage>
        <taxon>Bacteria</taxon>
        <taxon>Bacillati</taxon>
        <taxon>Actinomycetota</taxon>
        <taxon>Actinomycetes</taxon>
        <taxon>Micrococcales</taxon>
        <taxon>Brevibacteriaceae</taxon>
        <taxon>Brevibacterium</taxon>
    </lineage>
</organism>